<evidence type="ECO:0000256" key="10">
    <source>
        <dbReference type="ARBA" id="ARBA00023209"/>
    </source>
</evidence>
<dbReference type="Pfam" id="PF13396">
    <property type="entry name" value="PLDc_N"/>
    <property type="match status" value="1"/>
</dbReference>
<dbReference type="GO" id="GO:0005886">
    <property type="term" value="C:plasma membrane"/>
    <property type="evidence" value="ECO:0007669"/>
    <property type="project" value="UniProtKB-SubCell"/>
</dbReference>
<dbReference type="InterPro" id="IPR001736">
    <property type="entry name" value="PLipase_D/transphosphatidylase"/>
</dbReference>
<evidence type="ECO:0000256" key="8">
    <source>
        <dbReference type="ARBA" id="ARBA00023098"/>
    </source>
</evidence>
<keyword evidence="7 13" id="KW-1133">Transmembrane helix</keyword>
<organism evidence="15 16">
    <name type="scientific">Persicimonas caeni</name>
    <dbReference type="NCBI Taxonomy" id="2292766"/>
    <lineage>
        <taxon>Bacteria</taxon>
        <taxon>Deltaproteobacteria</taxon>
        <taxon>Bradymonadales</taxon>
        <taxon>Bradymonadaceae</taxon>
        <taxon>Persicimonas</taxon>
    </lineage>
</organism>
<feature type="domain" description="PLD phosphodiesterase" evidence="14">
    <location>
        <begin position="429"/>
        <end position="456"/>
    </location>
</feature>
<feature type="domain" description="PLD phosphodiesterase" evidence="14">
    <location>
        <begin position="236"/>
        <end position="263"/>
    </location>
</feature>
<dbReference type="AlphaFoldDB" id="A0A4Y6PZX0"/>
<dbReference type="InterPro" id="IPR025202">
    <property type="entry name" value="PLD-like_dom"/>
</dbReference>
<evidence type="ECO:0000313" key="16">
    <source>
        <dbReference type="Proteomes" id="UP000315995"/>
    </source>
</evidence>
<feature type="transmembrane region" description="Helical" evidence="13">
    <location>
        <begin position="16"/>
        <end position="34"/>
    </location>
</feature>
<evidence type="ECO:0000256" key="9">
    <source>
        <dbReference type="ARBA" id="ARBA00023136"/>
    </source>
</evidence>
<dbReference type="Proteomes" id="UP000315995">
    <property type="component" value="Chromosome"/>
</dbReference>
<dbReference type="Gene3D" id="3.30.870.10">
    <property type="entry name" value="Endonuclease Chain A"/>
    <property type="match status" value="2"/>
</dbReference>
<name>A0A4Y6PZX0_PERCE</name>
<keyword evidence="11" id="KW-1208">Phospholipid metabolism</keyword>
<evidence type="ECO:0000313" key="15">
    <source>
        <dbReference type="EMBL" id="QDG53729.1"/>
    </source>
</evidence>
<sequence length="516" mass="58695">MSLSLISYLLDLTWEINWWTVVWWGGMLVALFHIPSVLLRRETRPMAALAWVLCLIALPVLGVILWWMIGRTRLERRKRRWARSKKVVTDSLADVRQAIELPDDSAHTRINDGGSHFASDDALYLRQEEGVFPPTEGNRVEIFSSGQDAFNAFERAIREATDHVHFQFYIWQRDDMGRRFRDLLTEKAKEGVEVRVLYDAVGGAPVKRGFMDPLIEAGAKVESFLPVVLFERQLRVNFRNHRKIIVVDGKTGFTGGVNIGDEYCDWLDLAFRLDGPVVLQLQEVFAEDWYFATGEDLASTRYFVGTEAVQKALEETSEREDDADDIEQGRVAESVTARIIASGPDNPESAIQNVFFMAITGASRRIYITTPYFVPDQAMLMAIKTAAMRGVDVRLLTPGTSDIPIAQAAGRSYYAELLAAGVRIYEYHEERVLHAKSVVVDDVWSIIGSANMDIRSFLLNFEANAVLRDRELNSTLAELFETHLERSTEMRLQDFEKRPLKHRLVESTARLFSPLL</sequence>
<dbReference type="OrthoDB" id="9762009at2"/>
<evidence type="ECO:0000256" key="2">
    <source>
        <dbReference type="ARBA" id="ARBA00022475"/>
    </source>
</evidence>
<dbReference type="PANTHER" id="PTHR21248:SF22">
    <property type="entry name" value="PHOSPHOLIPASE D"/>
    <property type="match status" value="1"/>
</dbReference>
<evidence type="ECO:0000259" key="14">
    <source>
        <dbReference type="PROSITE" id="PS50035"/>
    </source>
</evidence>
<keyword evidence="5 13" id="KW-0812">Transmembrane</keyword>
<dbReference type="EC" id="2.7.8.-" evidence="12"/>
<evidence type="ECO:0000256" key="12">
    <source>
        <dbReference type="NCBIfam" id="TIGR04265"/>
    </source>
</evidence>
<keyword evidence="2" id="KW-1003">Cell membrane</keyword>
<keyword evidence="9 13" id="KW-0472">Membrane</keyword>
<dbReference type="PANTHER" id="PTHR21248">
    <property type="entry name" value="CARDIOLIPIN SYNTHASE"/>
    <property type="match status" value="1"/>
</dbReference>
<keyword evidence="4" id="KW-0808">Transferase</keyword>
<gene>
    <name evidence="15" type="primary">cls</name>
    <name evidence="15" type="ORF">FIV42_24190</name>
</gene>
<keyword evidence="3" id="KW-0444">Lipid biosynthesis</keyword>
<dbReference type="RefSeq" id="WP_141200183.1">
    <property type="nucleotide sequence ID" value="NZ_CP041186.1"/>
</dbReference>
<dbReference type="CDD" id="cd09110">
    <property type="entry name" value="PLDc_CLS_1"/>
    <property type="match status" value="1"/>
</dbReference>
<keyword evidence="10" id="KW-0594">Phospholipid biosynthesis</keyword>
<dbReference type="Pfam" id="PF13091">
    <property type="entry name" value="PLDc_2"/>
    <property type="match status" value="2"/>
</dbReference>
<accession>A0A4Y6PZX0</accession>
<dbReference type="SMART" id="SM00155">
    <property type="entry name" value="PLDc"/>
    <property type="match status" value="2"/>
</dbReference>
<evidence type="ECO:0000256" key="11">
    <source>
        <dbReference type="ARBA" id="ARBA00023264"/>
    </source>
</evidence>
<evidence type="ECO:0000256" key="6">
    <source>
        <dbReference type="ARBA" id="ARBA00022737"/>
    </source>
</evidence>
<dbReference type="SUPFAM" id="SSF56024">
    <property type="entry name" value="Phospholipase D/nuclease"/>
    <property type="match status" value="2"/>
</dbReference>
<comment type="subcellular location">
    <subcellularLocation>
        <location evidence="1">Cell membrane</location>
        <topology evidence="1">Multi-pass membrane protein</topology>
    </subcellularLocation>
</comment>
<protein>
    <recommendedName>
        <fullName evidence="12">Cardiolipin synthase</fullName>
        <ecNumber evidence="12">2.7.8.-</ecNumber>
    </recommendedName>
</protein>
<keyword evidence="6" id="KW-0677">Repeat</keyword>
<dbReference type="PROSITE" id="PS50035">
    <property type="entry name" value="PLD"/>
    <property type="match status" value="2"/>
</dbReference>
<evidence type="ECO:0000256" key="1">
    <source>
        <dbReference type="ARBA" id="ARBA00004651"/>
    </source>
</evidence>
<evidence type="ECO:0000256" key="3">
    <source>
        <dbReference type="ARBA" id="ARBA00022516"/>
    </source>
</evidence>
<dbReference type="GO" id="GO:0008808">
    <property type="term" value="F:cardiolipin synthase activity"/>
    <property type="evidence" value="ECO:0007669"/>
    <property type="project" value="UniProtKB-UniRule"/>
</dbReference>
<keyword evidence="16" id="KW-1185">Reference proteome</keyword>
<reference evidence="15 16" key="1">
    <citation type="submission" date="2019-06" db="EMBL/GenBank/DDBJ databases">
        <title>Persicimonas caeni gen. nov., sp. nov., a predatory bacterium isolated from solar saltern.</title>
        <authorList>
            <person name="Wang S."/>
        </authorList>
    </citation>
    <scope>NUCLEOTIDE SEQUENCE [LARGE SCALE GENOMIC DNA]</scope>
    <source>
        <strain evidence="15 16">YN101</strain>
    </source>
</reference>
<evidence type="ECO:0000256" key="4">
    <source>
        <dbReference type="ARBA" id="ARBA00022679"/>
    </source>
</evidence>
<accession>A0A5B8YAR5</accession>
<feature type="transmembrane region" description="Helical" evidence="13">
    <location>
        <begin position="46"/>
        <end position="69"/>
    </location>
</feature>
<evidence type="ECO:0000256" key="5">
    <source>
        <dbReference type="ARBA" id="ARBA00022692"/>
    </source>
</evidence>
<dbReference type="NCBIfam" id="TIGR04265">
    <property type="entry name" value="bac_cardiolipin"/>
    <property type="match status" value="1"/>
</dbReference>
<dbReference type="CDD" id="cd09112">
    <property type="entry name" value="PLDc_CLS_2"/>
    <property type="match status" value="1"/>
</dbReference>
<evidence type="ECO:0000256" key="13">
    <source>
        <dbReference type="SAM" id="Phobius"/>
    </source>
</evidence>
<dbReference type="GO" id="GO:0032049">
    <property type="term" value="P:cardiolipin biosynthetic process"/>
    <property type="evidence" value="ECO:0007669"/>
    <property type="project" value="UniProtKB-UniRule"/>
</dbReference>
<keyword evidence="8" id="KW-0443">Lipid metabolism</keyword>
<dbReference type="EMBL" id="CP041186">
    <property type="protein sequence ID" value="QDG53729.1"/>
    <property type="molecule type" value="Genomic_DNA"/>
</dbReference>
<evidence type="ECO:0000256" key="7">
    <source>
        <dbReference type="ARBA" id="ARBA00022989"/>
    </source>
</evidence>
<dbReference type="InterPro" id="IPR027379">
    <property type="entry name" value="CLS_N"/>
</dbReference>
<proteinExistence type="predicted"/>
<dbReference type="InterPro" id="IPR022924">
    <property type="entry name" value="Cardiolipin_synthase"/>
</dbReference>